<name>A0ABU6RI94_9FABA</name>
<gene>
    <name evidence="1" type="ORF">PIB30_052172</name>
</gene>
<accession>A0ABU6RI94</accession>
<sequence>MKKQCFELKPGAPSLLPQILKQVRNPSLQIRSSLSPYCHRRHCAVRRITFPPVEDYMENLDWGIEAVAADLFVCSTTNIVGNDLAIVGGGAACYAFRTKFSEPAKIKLLHVTNSI</sequence>
<proteinExistence type="predicted"/>
<dbReference type="EMBL" id="JASCZI010030584">
    <property type="protein sequence ID" value="MED6123737.1"/>
    <property type="molecule type" value="Genomic_DNA"/>
</dbReference>
<organism evidence="1 2">
    <name type="scientific">Stylosanthes scabra</name>
    <dbReference type="NCBI Taxonomy" id="79078"/>
    <lineage>
        <taxon>Eukaryota</taxon>
        <taxon>Viridiplantae</taxon>
        <taxon>Streptophyta</taxon>
        <taxon>Embryophyta</taxon>
        <taxon>Tracheophyta</taxon>
        <taxon>Spermatophyta</taxon>
        <taxon>Magnoliopsida</taxon>
        <taxon>eudicotyledons</taxon>
        <taxon>Gunneridae</taxon>
        <taxon>Pentapetalae</taxon>
        <taxon>rosids</taxon>
        <taxon>fabids</taxon>
        <taxon>Fabales</taxon>
        <taxon>Fabaceae</taxon>
        <taxon>Papilionoideae</taxon>
        <taxon>50 kb inversion clade</taxon>
        <taxon>dalbergioids sensu lato</taxon>
        <taxon>Dalbergieae</taxon>
        <taxon>Pterocarpus clade</taxon>
        <taxon>Stylosanthes</taxon>
    </lineage>
</organism>
<protein>
    <submittedName>
        <fullName evidence="1">Uncharacterized protein</fullName>
    </submittedName>
</protein>
<keyword evidence="2" id="KW-1185">Reference proteome</keyword>
<reference evidence="1 2" key="1">
    <citation type="journal article" date="2023" name="Plants (Basel)">
        <title>Bridging the Gap: Combining Genomics and Transcriptomics Approaches to Understand Stylosanthes scabra, an Orphan Legume from the Brazilian Caatinga.</title>
        <authorList>
            <person name="Ferreira-Neto J.R.C."/>
            <person name="da Silva M.D."/>
            <person name="Binneck E."/>
            <person name="de Melo N.F."/>
            <person name="da Silva R.H."/>
            <person name="de Melo A.L.T.M."/>
            <person name="Pandolfi V."/>
            <person name="Bustamante F.O."/>
            <person name="Brasileiro-Vidal A.C."/>
            <person name="Benko-Iseppon A.M."/>
        </authorList>
    </citation>
    <scope>NUCLEOTIDE SEQUENCE [LARGE SCALE GENOMIC DNA]</scope>
    <source>
        <tissue evidence="1">Leaves</tissue>
    </source>
</reference>
<evidence type="ECO:0000313" key="1">
    <source>
        <dbReference type="EMBL" id="MED6123737.1"/>
    </source>
</evidence>
<comment type="caution">
    <text evidence="1">The sequence shown here is derived from an EMBL/GenBank/DDBJ whole genome shotgun (WGS) entry which is preliminary data.</text>
</comment>
<evidence type="ECO:0000313" key="2">
    <source>
        <dbReference type="Proteomes" id="UP001341840"/>
    </source>
</evidence>
<dbReference type="Proteomes" id="UP001341840">
    <property type="component" value="Unassembled WGS sequence"/>
</dbReference>